<dbReference type="OrthoDB" id="27187at2759"/>
<evidence type="ECO:0000259" key="7">
    <source>
        <dbReference type="Pfam" id="PF12719"/>
    </source>
</evidence>
<dbReference type="Proteomes" id="UP000192247">
    <property type="component" value="Unassembled WGS sequence"/>
</dbReference>
<dbReference type="InterPro" id="IPR027165">
    <property type="entry name" value="CND3"/>
</dbReference>
<protein>
    <submittedName>
        <fullName evidence="8">Condensin complex subunit 3-like</fullName>
    </submittedName>
</protein>
<gene>
    <name evidence="8" type="ORF">BIW11_03624</name>
</gene>
<dbReference type="STRING" id="418985.A0A1V9XI69"/>
<dbReference type="Pfam" id="PF12719">
    <property type="entry name" value="Cnd3"/>
    <property type="match status" value="1"/>
</dbReference>
<keyword evidence="5" id="KW-0226">DNA condensation</keyword>
<feature type="domain" description="Nuclear condensin complex subunit 3 C-terminal" evidence="7">
    <location>
        <begin position="7"/>
        <end position="259"/>
    </location>
</feature>
<dbReference type="GO" id="GO:0051301">
    <property type="term" value="P:cell division"/>
    <property type="evidence" value="ECO:0007669"/>
    <property type="project" value="UniProtKB-KW"/>
</dbReference>
<dbReference type="GO" id="GO:0000793">
    <property type="term" value="C:condensed chromosome"/>
    <property type="evidence" value="ECO:0007669"/>
    <property type="project" value="TreeGrafter"/>
</dbReference>
<sequence>MPVCGTRAEAVRCLVYGCILNKQFARSKMYILTHIAKSDTEDIRIIALRGIFDLLLRYGIKTFSSLEEDPSMLSVLRPDLSMDVSYVRRDCILDDDNSQENEQHEMQKIVLFLVDFLKARNEALLEVVIEGLCKLMFVGHLVSPRILAHLLSFWFNSNYSSNANIIHSLSLFFEAYCRMSVERMDCVRQSFFPCLRLFFDASDTSALASVPVERVVDTIISLCDTRCLPLDQSRPQPDSPTPHDQLAEEILNKIFRDPHCTEVVR</sequence>
<keyword evidence="3" id="KW-0132">Cell division</keyword>
<evidence type="ECO:0000313" key="8">
    <source>
        <dbReference type="EMBL" id="OQR73234.1"/>
    </source>
</evidence>
<organism evidence="8 9">
    <name type="scientific">Tropilaelaps mercedesae</name>
    <dbReference type="NCBI Taxonomy" id="418985"/>
    <lineage>
        <taxon>Eukaryota</taxon>
        <taxon>Metazoa</taxon>
        <taxon>Ecdysozoa</taxon>
        <taxon>Arthropoda</taxon>
        <taxon>Chelicerata</taxon>
        <taxon>Arachnida</taxon>
        <taxon>Acari</taxon>
        <taxon>Parasitiformes</taxon>
        <taxon>Mesostigmata</taxon>
        <taxon>Gamasina</taxon>
        <taxon>Dermanyssoidea</taxon>
        <taxon>Laelapidae</taxon>
        <taxon>Tropilaelaps</taxon>
    </lineage>
</organism>
<dbReference type="InParanoid" id="A0A1V9XI69"/>
<comment type="caution">
    <text evidence="8">The sequence shown here is derived from an EMBL/GenBank/DDBJ whole genome shotgun (WGS) entry which is preliminary data.</text>
</comment>
<dbReference type="PANTHER" id="PTHR14418:SF5">
    <property type="entry name" value="CONDENSIN COMPLEX SUBUNIT 3"/>
    <property type="match status" value="1"/>
</dbReference>
<keyword evidence="9" id="KW-1185">Reference proteome</keyword>
<evidence type="ECO:0000256" key="6">
    <source>
        <dbReference type="ARBA" id="ARBA00023306"/>
    </source>
</evidence>
<dbReference type="SUPFAM" id="SSF48371">
    <property type="entry name" value="ARM repeat"/>
    <property type="match status" value="1"/>
</dbReference>
<accession>A0A1V9XI69</accession>
<evidence type="ECO:0000256" key="4">
    <source>
        <dbReference type="ARBA" id="ARBA00022776"/>
    </source>
</evidence>
<evidence type="ECO:0000256" key="2">
    <source>
        <dbReference type="ARBA" id="ARBA00022454"/>
    </source>
</evidence>
<dbReference type="GO" id="GO:0007076">
    <property type="term" value="P:mitotic chromosome condensation"/>
    <property type="evidence" value="ECO:0007669"/>
    <property type="project" value="InterPro"/>
</dbReference>
<name>A0A1V9XI69_9ACAR</name>
<evidence type="ECO:0000256" key="1">
    <source>
        <dbReference type="ARBA" id="ARBA00004286"/>
    </source>
</evidence>
<dbReference type="AlphaFoldDB" id="A0A1V9XI69"/>
<dbReference type="InterPro" id="IPR016024">
    <property type="entry name" value="ARM-type_fold"/>
</dbReference>
<evidence type="ECO:0000256" key="3">
    <source>
        <dbReference type="ARBA" id="ARBA00022618"/>
    </source>
</evidence>
<keyword evidence="2" id="KW-0158">Chromosome</keyword>
<comment type="subcellular location">
    <subcellularLocation>
        <location evidence="1">Chromosome</location>
    </subcellularLocation>
</comment>
<keyword evidence="6" id="KW-0131">Cell cycle</keyword>
<dbReference type="GO" id="GO:0005737">
    <property type="term" value="C:cytoplasm"/>
    <property type="evidence" value="ECO:0007669"/>
    <property type="project" value="TreeGrafter"/>
</dbReference>
<dbReference type="GO" id="GO:0000796">
    <property type="term" value="C:condensin complex"/>
    <property type="evidence" value="ECO:0007669"/>
    <property type="project" value="InterPro"/>
</dbReference>
<dbReference type="InterPro" id="IPR025977">
    <property type="entry name" value="Cnd3_C"/>
</dbReference>
<keyword evidence="4" id="KW-0498">Mitosis</keyword>
<dbReference type="EMBL" id="MNPL01010271">
    <property type="protein sequence ID" value="OQR73234.1"/>
    <property type="molecule type" value="Genomic_DNA"/>
</dbReference>
<reference evidence="8 9" key="1">
    <citation type="journal article" date="2017" name="Gigascience">
        <title>Draft genome of the honey bee ectoparasitic mite, Tropilaelaps mercedesae, is shaped by the parasitic life history.</title>
        <authorList>
            <person name="Dong X."/>
            <person name="Armstrong S.D."/>
            <person name="Xia D."/>
            <person name="Makepeace B.L."/>
            <person name="Darby A.C."/>
            <person name="Kadowaki T."/>
        </authorList>
    </citation>
    <scope>NUCLEOTIDE SEQUENCE [LARGE SCALE GENOMIC DNA]</scope>
    <source>
        <strain evidence="8">Wuxi-XJTLU</strain>
    </source>
</reference>
<dbReference type="PANTHER" id="PTHR14418">
    <property type="entry name" value="CONDENSIN COMPLEX SUBUNIT 3-RELATED"/>
    <property type="match status" value="1"/>
</dbReference>
<evidence type="ECO:0000256" key="5">
    <source>
        <dbReference type="ARBA" id="ARBA00023067"/>
    </source>
</evidence>
<proteinExistence type="predicted"/>
<evidence type="ECO:0000313" key="9">
    <source>
        <dbReference type="Proteomes" id="UP000192247"/>
    </source>
</evidence>